<organism evidence="1 2">
    <name type="scientific">Oceanibaculum indicum</name>
    <dbReference type="NCBI Taxonomy" id="526216"/>
    <lineage>
        <taxon>Bacteria</taxon>
        <taxon>Pseudomonadati</taxon>
        <taxon>Pseudomonadota</taxon>
        <taxon>Alphaproteobacteria</taxon>
        <taxon>Rhodospirillales</taxon>
        <taxon>Oceanibaculaceae</taxon>
        <taxon>Oceanibaculum</taxon>
    </lineage>
</organism>
<reference evidence="1 2" key="1">
    <citation type="submission" date="2018-10" db="EMBL/GenBank/DDBJ databases">
        <title>Comparative analysis of microorganisms from saline springs in Andes Mountain Range, Colombia.</title>
        <authorList>
            <person name="Rubin E."/>
        </authorList>
    </citation>
    <scope>NUCLEOTIDE SEQUENCE [LARGE SCALE GENOMIC DNA]</scope>
    <source>
        <strain evidence="1 2">USBA 36</strain>
    </source>
</reference>
<dbReference type="RefSeq" id="WP_121220852.1">
    <property type="nucleotide sequence ID" value="NZ_RBIG01000003.1"/>
</dbReference>
<protein>
    <recommendedName>
        <fullName evidence="3">PilZ domain-containing protein</fullName>
    </recommendedName>
</protein>
<sequence length="119" mass="13803">MSLKNLLYTATHSRDRRRHVRLRPKGDAYVRIDGRDFPLHDWSPDGLLIHPYRGGLIVNQKAKVEAVIRDIQAPDGMLRLNGIVLVTRIDDKGLAARWLMMPPNHKEKLLRYYARKPKA</sequence>
<gene>
    <name evidence="1" type="ORF">BCL74_2752</name>
</gene>
<proteinExistence type="predicted"/>
<evidence type="ECO:0000313" key="1">
    <source>
        <dbReference type="EMBL" id="RKQ68275.1"/>
    </source>
</evidence>
<name>A0A420WBD1_9PROT</name>
<dbReference type="OrthoDB" id="7364767at2"/>
<dbReference type="Proteomes" id="UP000277424">
    <property type="component" value="Unassembled WGS sequence"/>
</dbReference>
<accession>A0A420WBD1</accession>
<evidence type="ECO:0000313" key="2">
    <source>
        <dbReference type="Proteomes" id="UP000277424"/>
    </source>
</evidence>
<dbReference type="EMBL" id="RBIG01000003">
    <property type="protein sequence ID" value="RKQ68275.1"/>
    <property type="molecule type" value="Genomic_DNA"/>
</dbReference>
<comment type="caution">
    <text evidence="1">The sequence shown here is derived from an EMBL/GenBank/DDBJ whole genome shotgun (WGS) entry which is preliminary data.</text>
</comment>
<evidence type="ECO:0008006" key="3">
    <source>
        <dbReference type="Google" id="ProtNLM"/>
    </source>
</evidence>
<dbReference type="AlphaFoldDB" id="A0A420WBD1"/>